<dbReference type="InterPro" id="IPR036155">
    <property type="entry name" value="Crypto/Photolyase_N_sf"/>
</dbReference>
<sequence length="760" mass="80071">MRLDDNEALTSAVRHADATLAVHILDPRDLLPRRPRSEGGLGVPKLGPPRAKFMLEGLNELRRQLQELGRASGAQALAPAGPPGPSTGPAGAARAEAELSSECGGLVVRYGRTEQVLPRLLGQVLEAHPELRHVSLHYHMEPLLEPEQGTGAGAAEDREAAVQRTVTAWATKQGVGCSVHPHWDKTLYHPDDLPYGLYGTGKAAGGSGGGGGGKTGQQRAKQQQERQERHFTQPANRDAQRYRTLPPVMTDFRRTTQSACDVRACLPPPAMLPLPPGPWRQAAAAAATAGGASAAEAVAPAMDSLWGEIPGSVTALYEAAGPEAVAALARLQELVGLDYSRLYPGNPAATATDGTAATATGGTAAAAAAAASDPRSAFPFRAGSGEALRRLRYYVWGSADYDPEAGALALPEGQQQLQQPLASLPSLLYFTNTRAQAVGVDSSTKLSPFCALGCITPRRIYQEVEAVRVAAKAAAVPCSVGAEAGGGGGGGAAHLLPAPAECDWLAMHLCIRDFWTYTVLKEGLATLDERGIVGQPVSWRRDPEVLARWCSGRTGLPFVDANMRELAATGWMSNRGRQNVASLLAKDLQQDWRWGAELFECLLLDSDVAVNYCNWNYFAGVGNDPRNRRFKTVTQGMQYDEDAVLAATWLPELAHLPPRLRHAPWSNDLLPAEQELAAAATAASAAFSAGATAHNAGAGMPTVGLGGEVPGPMGAAAAAFGVVLGRDYPLPIVDPVEQTGTLPAEEKARKAAKARGKVKL</sequence>
<feature type="compositionally biased region" description="Gly residues" evidence="6">
    <location>
        <begin position="204"/>
        <end position="215"/>
    </location>
</feature>
<dbReference type="Pfam" id="PF03441">
    <property type="entry name" value="FAD_binding_7"/>
    <property type="match status" value="1"/>
</dbReference>
<keyword evidence="2 4" id="KW-0285">Flavoprotein</keyword>
<dbReference type="Pfam" id="PF00875">
    <property type="entry name" value="DNA_photolyase"/>
    <property type="match status" value="1"/>
</dbReference>
<dbReference type="SUPFAM" id="SSF52425">
    <property type="entry name" value="Cryptochrome/photolyase, N-terminal domain"/>
    <property type="match status" value="1"/>
</dbReference>
<keyword evidence="9" id="KW-1185">Reference proteome</keyword>
<comment type="cofactor">
    <cofactor evidence="4">
        <name>FAD</name>
        <dbReference type="ChEBI" id="CHEBI:57692"/>
    </cofactor>
    <text evidence="4">Binds 1 FAD per subunit.</text>
</comment>
<evidence type="ECO:0000256" key="2">
    <source>
        <dbReference type="ARBA" id="ARBA00022630"/>
    </source>
</evidence>
<dbReference type="PaxDb" id="3055-EDP09790"/>
<dbReference type="InterPro" id="IPR005101">
    <property type="entry name" value="Cryptochr/Photolyase_FAD-bd"/>
</dbReference>
<feature type="compositionally biased region" description="Basic and acidic residues" evidence="6">
    <location>
        <begin position="222"/>
        <end position="231"/>
    </location>
</feature>
<feature type="domain" description="Photolyase/cryptochrome alpha/beta" evidence="7">
    <location>
        <begin position="1"/>
        <end position="187"/>
    </location>
</feature>
<dbReference type="GO" id="GO:0003904">
    <property type="term" value="F:deoxyribodipyrimidine photo-lyase activity"/>
    <property type="evidence" value="ECO:0000318"/>
    <property type="project" value="GO_Central"/>
</dbReference>
<protein>
    <recommendedName>
        <fullName evidence="7">Photolyase/cryptochrome alpha/beta domain-containing protein</fullName>
    </recommendedName>
</protein>
<dbReference type="InterPro" id="IPR014729">
    <property type="entry name" value="Rossmann-like_a/b/a_fold"/>
</dbReference>
<gene>
    <name evidence="8" type="ORF">CHLRE_01g030650v5</name>
</gene>
<dbReference type="GO" id="GO:0000719">
    <property type="term" value="P:photoreactive repair"/>
    <property type="evidence" value="ECO:0000318"/>
    <property type="project" value="GO_Central"/>
</dbReference>
<dbReference type="OrthoDB" id="435881at2759"/>
<evidence type="ECO:0000256" key="4">
    <source>
        <dbReference type="PIRSR" id="PIRSR602081-1"/>
    </source>
</evidence>
<accession>A0A2K3E6N9</accession>
<dbReference type="SUPFAM" id="SSF48173">
    <property type="entry name" value="Cryptochrome/photolyase FAD-binding domain"/>
    <property type="match status" value="1"/>
</dbReference>
<dbReference type="PROSITE" id="PS51645">
    <property type="entry name" value="PHR_CRY_ALPHA_BETA"/>
    <property type="match status" value="1"/>
</dbReference>
<dbReference type="Gene3D" id="1.25.40.80">
    <property type="match status" value="1"/>
</dbReference>
<evidence type="ECO:0000256" key="5">
    <source>
        <dbReference type="PIRSR" id="PIRSR602081-2"/>
    </source>
</evidence>
<dbReference type="RefSeq" id="XP_042928545.1">
    <property type="nucleotide sequence ID" value="XM_043058631.1"/>
</dbReference>
<feature type="binding site" evidence="4">
    <location>
        <begin position="443"/>
        <end position="447"/>
    </location>
    <ligand>
        <name>FAD</name>
        <dbReference type="ChEBI" id="CHEBI:57692"/>
    </ligand>
</feature>
<dbReference type="OMA" id="MHLCIRD"/>
<evidence type="ECO:0000256" key="3">
    <source>
        <dbReference type="ARBA" id="ARBA00022827"/>
    </source>
</evidence>
<dbReference type="Gramene" id="PNW88462">
    <property type="protein sequence ID" value="PNW88462"/>
    <property type="gene ID" value="CHLRE_01g030650v5"/>
</dbReference>
<dbReference type="EMBL" id="CM008962">
    <property type="protein sequence ID" value="PNW88462.1"/>
    <property type="molecule type" value="Genomic_DNA"/>
</dbReference>
<name>A0A2K3E6N9_CHLRE</name>
<comment type="similarity">
    <text evidence="1">Belongs to the DNA photolyase class-1 family.</text>
</comment>
<reference evidence="8 9" key="1">
    <citation type="journal article" date="2007" name="Science">
        <title>The Chlamydomonas genome reveals the evolution of key animal and plant functions.</title>
        <authorList>
            <person name="Merchant S.S."/>
            <person name="Prochnik S.E."/>
            <person name="Vallon O."/>
            <person name="Harris E.H."/>
            <person name="Karpowicz S.J."/>
            <person name="Witman G.B."/>
            <person name="Terry A."/>
            <person name="Salamov A."/>
            <person name="Fritz-Laylin L.K."/>
            <person name="Marechal-Drouard L."/>
            <person name="Marshall W.F."/>
            <person name="Qu L.H."/>
            <person name="Nelson D.R."/>
            <person name="Sanderfoot A.A."/>
            <person name="Spalding M.H."/>
            <person name="Kapitonov V.V."/>
            <person name="Ren Q."/>
            <person name="Ferris P."/>
            <person name="Lindquist E."/>
            <person name="Shapiro H."/>
            <person name="Lucas S.M."/>
            <person name="Grimwood J."/>
            <person name="Schmutz J."/>
            <person name="Cardol P."/>
            <person name="Cerutti H."/>
            <person name="Chanfreau G."/>
            <person name="Chen C.L."/>
            <person name="Cognat V."/>
            <person name="Croft M.T."/>
            <person name="Dent R."/>
            <person name="Dutcher S."/>
            <person name="Fernandez E."/>
            <person name="Fukuzawa H."/>
            <person name="Gonzalez-Ballester D."/>
            <person name="Gonzalez-Halphen D."/>
            <person name="Hallmann A."/>
            <person name="Hanikenne M."/>
            <person name="Hippler M."/>
            <person name="Inwood W."/>
            <person name="Jabbari K."/>
            <person name="Kalanon M."/>
            <person name="Kuras R."/>
            <person name="Lefebvre P.A."/>
            <person name="Lemaire S.D."/>
            <person name="Lobanov A.V."/>
            <person name="Lohr M."/>
            <person name="Manuell A."/>
            <person name="Meier I."/>
            <person name="Mets L."/>
            <person name="Mittag M."/>
            <person name="Mittelmeier T."/>
            <person name="Moroney J.V."/>
            <person name="Moseley J."/>
            <person name="Napoli C."/>
            <person name="Nedelcu A.M."/>
            <person name="Niyogi K."/>
            <person name="Novoselov S.V."/>
            <person name="Paulsen I.T."/>
            <person name="Pazour G."/>
            <person name="Purton S."/>
            <person name="Ral J.P."/>
            <person name="Riano-Pachon D.M."/>
            <person name="Riekhof W."/>
            <person name="Rymarquis L."/>
            <person name="Schroda M."/>
            <person name="Stern D."/>
            <person name="Umen J."/>
            <person name="Willows R."/>
            <person name="Wilson N."/>
            <person name="Zimmer S.L."/>
            <person name="Allmer J."/>
            <person name="Balk J."/>
            <person name="Bisova K."/>
            <person name="Chen C.J."/>
            <person name="Elias M."/>
            <person name="Gendler K."/>
            <person name="Hauser C."/>
            <person name="Lamb M.R."/>
            <person name="Ledford H."/>
            <person name="Long J.C."/>
            <person name="Minagawa J."/>
            <person name="Page M.D."/>
            <person name="Pan J."/>
            <person name="Pootakham W."/>
            <person name="Roje S."/>
            <person name="Rose A."/>
            <person name="Stahlberg E."/>
            <person name="Terauchi A.M."/>
            <person name="Yang P."/>
            <person name="Ball S."/>
            <person name="Bowler C."/>
            <person name="Dieckmann C.L."/>
            <person name="Gladyshev V.N."/>
            <person name="Green P."/>
            <person name="Jorgensen R."/>
            <person name="Mayfield S."/>
            <person name="Mueller-Roeber B."/>
            <person name="Rajamani S."/>
            <person name="Sayre R.T."/>
            <person name="Brokstein P."/>
            <person name="Dubchak I."/>
            <person name="Goodstein D."/>
            <person name="Hornick L."/>
            <person name="Huang Y.W."/>
            <person name="Jhaveri J."/>
            <person name="Luo Y."/>
            <person name="Martinez D."/>
            <person name="Ngau W.C."/>
            <person name="Otillar B."/>
            <person name="Poliakov A."/>
            <person name="Porter A."/>
            <person name="Szajkowski L."/>
            <person name="Werner G."/>
            <person name="Zhou K."/>
            <person name="Grigoriev I.V."/>
            <person name="Rokhsar D.S."/>
            <person name="Grossman A.R."/>
        </authorList>
    </citation>
    <scope>NUCLEOTIDE SEQUENCE [LARGE SCALE GENOMIC DNA]</scope>
    <source>
        <strain evidence="9">CC-503</strain>
    </source>
</reference>
<feature type="binding site" evidence="4">
    <location>
        <begin position="605"/>
        <end position="607"/>
    </location>
    <ligand>
        <name>FAD</name>
        <dbReference type="ChEBI" id="CHEBI:57692"/>
    </ligand>
</feature>
<keyword evidence="3 4" id="KW-0274">FAD</keyword>
<feature type="site" description="Electron transfer via tryptophanyl radical" evidence="5">
    <location>
        <position position="615"/>
    </location>
</feature>
<feature type="site" description="Electron transfer via tryptophanyl radical" evidence="5">
    <location>
        <position position="592"/>
    </location>
</feature>
<evidence type="ECO:0000256" key="6">
    <source>
        <dbReference type="SAM" id="MobiDB-lite"/>
    </source>
</evidence>
<feature type="site" description="Electron transfer via tryptophanyl radical" evidence="5">
    <location>
        <position position="539"/>
    </location>
</feature>
<dbReference type="Proteomes" id="UP000006906">
    <property type="component" value="Chromosome 1"/>
</dbReference>
<evidence type="ECO:0000259" key="7">
    <source>
        <dbReference type="PROSITE" id="PS51645"/>
    </source>
</evidence>
<proteinExistence type="inferred from homology"/>
<dbReference type="InterPro" id="IPR006050">
    <property type="entry name" value="DNA_photolyase_N"/>
</dbReference>
<dbReference type="InterPro" id="IPR002081">
    <property type="entry name" value="Cryptochrome/DNA_photolyase_1"/>
</dbReference>
<dbReference type="GO" id="GO:0071949">
    <property type="term" value="F:FAD binding"/>
    <property type="evidence" value="ECO:0000318"/>
    <property type="project" value="GO_Central"/>
</dbReference>
<evidence type="ECO:0000313" key="9">
    <source>
        <dbReference type="Proteomes" id="UP000006906"/>
    </source>
</evidence>
<dbReference type="STRING" id="3055.A0A2K3E6N9"/>
<feature type="region of interest" description="Disordered" evidence="6">
    <location>
        <begin position="75"/>
        <end position="94"/>
    </location>
</feature>
<dbReference type="PANTHER" id="PTHR11455:SF22">
    <property type="entry name" value="CRYPTOCHROME DASH"/>
    <property type="match status" value="1"/>
</dbReference>
<evidence type="ECO:0000313" key="8">
    <source>
        <dbReference type="EMBL" id="PNW88462.1"/>
    </source>
</evidence>
<dbReference type="Gene3D" id="3.40.50.620">
    <property type="entry name" value="HUPs"/>
    <property type="match status" value="1"/>
</dbReference>
<dbReference type="KEGG" id="cre:CHLRE_01g030650v5"/>
<dbReference type="GeneID" id="5715370"/>
<dbReference type="PANTHER" id="PTHR11455">
    <property type="entry name" value="CRYPTOCHROME"/>
    <property type="match status" value="1"/>
</dbReference>
<dbReference type="AlphaFoldDB" id="A0A2K3E6N9"/>
<dbReference type="GO" id="GO:0003677">
    <property type="term" value="F:DNA binding"/>
    <property type="evidence" value="ECO:0000318"/>
    <property type="project" value="GO_Central"/>
</dbReference>
<dbReference type="Gene3D" id="1.10.579.10">
    <property type="entry name" value="DNA Cyclobutane Dipyrimidine Photolyase, subunit A, domain 3"/>
    <property type="match status" value="1"/>
</dbReference>
<dbReference type="PRINTS" id="PR00147">
    <property type="entry name" value="DNAPHOTLYASE"/>
</dbReference>
<dbReference type="InterPro" id="IPR036134">
    <property type="entry name" value="Crypto/Photolyase_FAD-like_sf"/>
</dbReference>
<dbReference type="InParanoid" id="A0A2K3E6N9"/>
<organism evidence="8 9">
    <name type="scientific">Chlamydomonas reinhardtii</name>
    <name type="common">Chlamydomonas smithii</name>
    <dbReference type="NCBI Taxonomy" id="3055"/>
    <lineage>
        <taxon>Eukaryota</taxon>
        <taxon>Viridiplantae</taxon>
        <taxon>Chlorophyta</taxon>
        <taxon>core chlorophytes</taxon>
        <taxon>Chlorophyceae</taxon>
        <taxon>CS clade</taxon>
        <taxon>Chlamydomonadales</taxon>
        <taxon>Chlamydomonadaceae</taxon>
        <taxon>Chlamydomonas</taxon>
    </lineage>
</organism>
<feature type="region of interest" description="Disordered" evidence="6">
    <location>
        <begin position="204"/>
        <end position="233"/>
    </location>
</feature>
<evidence type="ECO:0000256" key="1">
    <source>
        <dbReference type="ARBA" id="ARBA00005862"/>
    </source>
</evidence>